<dbReference type="InterPro" id="IPR034505">
    <property type="entry name" value="Coproporphyrinogen-III_oxidase"/>
</dbReference>
<dbReference type="Pfam" id="PF04055">
    <property type="entry name" value="Radical_SAM"/>
    <property type="match status" value="1"/>
</dbReference>
<name>A0ABY2G949_9FLAO</name>
<comment type="function">
    <text evidence="2">Probably acts as a heme chaperone, transferring heme to an unknown acceptor. Binds one molecule of heme per monomer, possibly covalently. Binds 1 [4Fe-4S] cluster. The cluster is coordinated with 3 cysteines and an exchangeable S-adenosyl-L-methionine.</text>
</comment>
<evidence type="ECO:0000313" key="4">
    <source>
        <dbReference type="EMBL" id="TDY13887.1"/>
    </source>
</evidence>
<evidence type="ECO:0000313" key="5">
    <source>
        <dbReference type="Proteomes" id="UP000294930"/>
    </source>
</evidence>
<dbReference type="SFLD" id="SFLDG01082">
    <property type="entry name" value="B12-binding_domain_containing"/>
    <property type="match status" value="1"/>
</dbReference>
<comment type="subcellular location">
    <subcellularLocation>
        <location evidence="2">Cytoplasm</location>
    </subcellularLocation>
</comment>
<dbReference type="Proteomes" id="UP000294930">
    <property type="component" value="Unassembled WGS sequence"/>
</dbReference>
<keyword evidence="2" id="KW-0349">Heme</keyword>
<feature type="domain" description="Radical SAM core" evidence="3">
    <location>
        <begin position="9"/>
        <end position="243"/>
    </location>
</feature>
<dbReference type="SUPFAM" id="SSF102114">
    <property type="entry name" value="Radical SAM enzymes"/>
    <property type="match status" value="1"/>
</dbReference>
<protein>
    <recommendedName>
        <fullName evidence="2">Heme chaperone HemW</fullName>
    </recommendedName>
</protein>
<dbReference type="InterPro" id="IPR010723">
    <property type="entry name" value="HemN_C"/>
</dbReference>
<keyword evidence="2" id="KW-0408">Iron</keyword>
<dbReference type="NCBIfam" id="TIGR00539">
    <property type="entry name" value="hemN_rel"/>
    <property type="match status" value="1"/>
</dbReference>
<comment type="caution">
    <text evidence="4">The sequence shown here is derived from an EMBL/GenBank/DDBJ whole genome shotgun (WGS) entry which is preliminary data.</text>
</comment>
<organism evidence="4 5">
    <name type="scientific">Meridianimaribacter flavus</name>
    <dbReference type="NCBI Taxonomy" id="571115"/>
    <lineage>
        <taxon>Bacteria</taxon>
        <taxon>Pseudomonadati</taxon>
        <taxon>Bacteroidota</taxon>
        <taxon>Flavobacteriia</taxon>
        <taxon>Flavobacteriales</taxon>
        <taxon>Flavobacteriaceae</taxon>
        <taxon>Meridianimaribacter</taxon>
    </lineage>
</organism>
<dbReference type="InterPro" id="IPR007197">
    <property type="entry name" value="rSAM"/>
</dbReference>
<evidence type="ECO:0000259" key="3">
    <source>
        <dbReference type="PROSITE" id="PS51918"/>
    </source>
</evidence>
<dbReference type="PANTHER" id="PTHR13932">
    <property type="entry name" value="COPROPORPHYRINIGEN III OXIDASE"/>
    <property type="match status" value="1"/>
</dbReference>
<dbReference type="CDD" id="cd01335">
    <property type="entry name" value="Radical_SAM"/>
    <property type="match status" value="1"/>
</dbReference>
<dbReference type="PANTHER" id="PTHR13932:SF5">
    <property type="entry name" value="RADICAL S-ADENOSYL METHIONINE DOMAIN-CONTAINING PROTEIN 1, MITOCHONDRIAL"/>
    <property type="match status" value="1"/>
</dbReference>
<comment type="similarity">
    <text evidence="1">Belongs to the anaerobic coproporphyrinogen-III oxidase family. HemW subfamily.</text>
</comment>
<evidence type="ECO:0000256" key="2">
    <source>
        <dbReference type="RuleBase" id="RU364116"/>
    </source>
</evidence>
<dbReference type="PROSITE" id="PS51918">
    <property type="entry name" value="RADICAL_SAM"/>
    <property type="match status" value="1"/>
</dbReference>
<keyword evidence="2" id="KW-0479">Metal-binding</keyword>
<dbReference type="InterPro" id="IPR023404">
    <property type="entry name" value="rSAM_horseshoe"/>
</dbReference>
<keyword evidence="2" id="KW-0004">4Fe-4S</keyword>
<dbReference type="Pfam" id="PF06969">
    <property type="entry name" value="HemN_C"/>
    <property type="match status" value="1"/>
</dbReference>
<dbReference type="SFLD" id="SFLDS00029">
    <property type="entry name" value="Radical_SAM"/>
    <property type="match status" value="1"/>
</dbReference>
<accession>A0ABY2G949</accession>
<keyword evidence="2" id="KW-0949">S-adenosyl-L-methionine</keyword>
<dbReference type="InterPro" id="IPR004559">
    <property type="entry name" value="HemW-like"/>
</dbReference>
<dbReference type="SFLD" id="SFLDF00562">
    <property type="entry name" value="HemN-like__clustered_with_heat"/>
    <property type="match status" value="1"/>
</dbReference>
<dbReference type="InterPro" id="IPR058240">
    <property type="entry name" value="rSAM_sf"/>
</dbReference>
<keyword evidence="2" id="KW-0963">Cytoplasm</keyword>
<dbReference type="SMART" id="SM00729">
    <property type="entry name" value="Elp3"/>
    <property type="match status" value="1"/>
</dbReference>
<keyword evidence="5" id="KW-1185">Reference proteome</keyword>
<gene>
    <name evidence="4" type="ORF">A8975_0484</name>
</gene>
<dbReference type="EMBL" id="SOQZ01000001">
    <property type="protein sequence ID" value="TDY13887.1"/>
    <property type="molecule type" value="Genomic_DNA"/>
</dbReference>
<proteinExistence type="inferred from homology"/>
<evidence type="ECO:0000256" key="1">
    <source>
        <dbReference type="ARBA" id="ARBA00006100"/>
    </source>
</evidence>
<keyword evidence="2" id="KW-0411">Iron-sulfur</keyword>
<sequence>MSNSSSPLGKLEGAGGIYIHIPFCKQACHYCDFHFSTSLKQEDKMLSALKVELILRKNEMKNTTIETIYFGGGTPSILKVEDIEWLIGLIKIDYQVSESAEITLEANPDDLNSEYLKALSKSSVNRLSIGVQSFFEDDLKLMNRAHNANEAKACLEQATQYFSNISIDLIYGIPGSTNERWIENIDTALEFNIPHISSYALTVEPKTALEHFIKKGIIANVDDDLANEQFHILIEKLNQNGFVHYELSNFGKEGFFSRNNSAYWQGKPYLGIGPSAHSFDGATRGWNINNNSKYIKSILNHELPIEIETLTVTDAYNEYVMTGLRTIWGVSLDKVERDFGKDYKSYLLSQADNHLKNELLYIEENKLLVTKKGKFLSDGIASDLFKINT</sequence>
<dbReference type="SFLD" id="SFLDF00288">
    <property type="entry name" value="HemN-like__clustered_with_nucl"/>
    <property type="match status" value="1"/>
</dbReference>
<keyword evidence="2" id="KW-0143">Chaperone</keyword>
<dbReference type="InterPro" id="IPR006638">
    <property type="entry name" value="Elp3/MiaA/NifB-like_rSAM"/>
</dbReference>
<dbReference type="Gene3D" id="3.80.30.20">
    <property type="entry name" value="tm_1862 like domain"/>
    <property type="match status" value="1"/>
</dbReference>
<dbReference type="RefSeq" id="WP_243832935.1">
    <property type="nucleotide sequence ID" value="NZ_SOQZ01000001.1"/>
</dbReference>
<reference evidence="4 5" key="1">
    <citation type="submission" date="2019-03" db="EMBL/GenBank/DDBJ databases">
        <title>Genomic Encyclopedia of Type Strains, Phase III (KMG-III): the genomes of soil and plant-associated and newly described type strains.</title>
        <authorList>
            <person name="Whitman W."/>
        </authorList>
    </citation>
    <scope>NUCLEOTIDE SEQUENCE [LARGE SCALE GENOMIC DNA]</scope>
    <source>
        <strain evidence="4 5">CGMCC 1.10957</strain>
    </source>
</reference>
<dbReference type="SFLD" id="SFLDG01065">
    <property type="entry name" value="anaerobic_coproporphyrinogen-I"/>
    <property type="match status" value="1"/>
</dbReference>